<name>A0A4S3TSH7_9EURY</name>
<keyword evidence="1" id="KW-0812">Transmembrane</keyword>
<protein>
    <submittedName>
        <fullName evidence="2">HdeD family acid-resistance protein</fullName>
    </submittedName>
</protein>
<gene>
    <name evidence="2" type="ORF">D8Y22_03500</name>
</gene>
<evidence type="ECO:0000313" key="2">
    <source>
        <dbReference type="EMBL" id="THE66345.1"/>
    </source>
</evidence>
<dbReference type="InterPro" id="IPR052712">
    <property type="entry name" value="Acid_resist_chaperone_HdeD"/>
</dbReference>
<dbReference type="PANTHER" id="PTHR34989">
    <property type="entry name" value="PROTEIN HDED"/>
    <property type="match status" value="1"/>
</dbReference>
<dbReference type="AlphaFoldDB" id="A0A4S3TSH7"/>
<keyword evidence="1" id="KW-0472">Membrane</keyword>
<sequence>MTDVTTTGEPQADTLEHGWRTLAIAGGVIGLIGLVAIAFPFVTGLSVTIGLGALLVVGGIVHGVHAVSARGWRGSLWQGALGVISIVAGLLLVANPVVGLVTLTVLAIAYLLVDGVTELWMSMRMAGQASRGAVAASGVLSLVLAGLLWSGFPADAAWAVGVLVGIGIFVTGLSMSIVAITGRKDIESAAATADTRGA</sequence>
<dbReference type="PANTHER" id="PTHR34989:SF1">
    <property type="entry name" value="PROTEIN HDED"/>
    <property type="match status" value="1"/>
</dbReference>
<dbReference type="EMBL" id="RBZW01000011">
    <property type="protein sequence ID" value="THE66345.1"/>
    <property type="molecule type" value="Genomic_DNA"/>
</dbReference>
<organism evidence="2 3">
    <name type="scientific">Salinadaptatus halalkaliphilus</name>
    <dbReference type="NCBI Taxonomy" id="2419781"/>
    <lineage>
        <taxon>Archaea</taxon>
        <taxon>Methanobacteriati</taxon>
        <taxon>Methanobacteriota</taxon>
        <taxon>Stenosarchaea group</taxon>
        <taxon>Halobacteria</taxon>
        <taxon>Halobacteriales</taxon>
        <taxon>Natrialbaceae</taxon>
        <taxon>Salinadaptatus</taxon>
    </lineage>
</organism>
<accession>A0A4S3TSH7</accession>
<comment type="caution">
    <text evidence="2">The sequence shown here is derived from an EMBL/GenBank/DDBJ whole genome shotgun (WGS) entry which is preliminary data.</text>
</comment>
<dbReference type="RefSeq" id="WP_141463328.1">
    <property type="nucleotide sequence ID" value="NZ_RBZW01000011.1"/>
</dbReference>
<feature type="transmembrane region" description="Helical" evidence="1">
    <location>
        <begin position="76"/>
        <end position="94"/>
    </location>
</feature>
<reference evidence="2 3" key="1">
    <citation type="submission" date="2018-10" db="EMBL/GenBank/DDBJ databases">
        <title>Natronolimnobius sp. XQ-INN 246 isolated from Inner Mongolia Autonomous Region of China.</title>
        <authorList>
            <person name="Xue Q."/>
        </authorList>
    </citation>
    <scope>NUCLEOTIDE SEQUENCE [LARGE SCALE GENOMIC DNA]</scope>
    <source>
        <strain evidence="2 3">XQ-INN 246</strain>
    </source>
</reference>
<feature type="transmembrane region" description="Helical" evidence="1">
    <location>
        <begin position="100"/>
        <end position="121"/>
    </location>
</feature>
<feature type="transmembrane region" description="Helical" evidence="1">
    <location>
        <begin position="158"/>
        <end position="180"/>
    </location>
</feature>
<feature type="transmembrane region" description="Helical" evidence="1">
    <location>
        <begin position="21"/>
        <end position="39"/>
    </location>
</feature>
<keyword evidence="1" id="KW-1133">Transmembrane helix</keyword>
<dbReference type="InterPro" id="IPR005325">
    <property type="entry name" value="DUF308_memb"/>
</dbReference>
<dbReference type="Proteomes" id="UP000318864">
    <property type="component" value="Unassembled WGS sequence"/>
</dbReference>
<keyword evidence="3" id="KW-1185">Reference proteome</keyword>
<dbReference type="OrthoDB" id="163497at2157"/>
<evidence type="ECO:0000313" key="3">
    <source>
        <dbReference type="Proteomes" id="UP000318864"/>
    </source>
</evidence>
<feature type="transmembrane region" description="Helical" evidence="1">
    <location>
        <begin position="133"/>
        <end position="152"/>
    </location>
</feature>
<proteinExistence type="predicted"/>
<dbReference type="Pfam" id="PF03729">
    <property type="entry name" value="DUF308"/>
    <property type="match status" value="1"/>
</dbReference>
<dbReference type="GO" id="GO:0005886">
    <property type="term" value="C:plasma membrane"/>
    <property type="evidence" value="ECO:0007669"/>
    <property type="project" value="TreeGrafter"/>
</dbReference>
<feature type="transmembrane region" description="Helical" evidence="1">
    <location>
        <begin position="45"/>
        <end position="64"/>
    </location>
</feature>
<evidence type="ECO:0000256" key="1">
    <source>
        <dbReference type="SAM" id="Phobius"/>
    </source>
</evidence>